<reference evidence="1 2" key="2">
    <citation type="journal article" date="2022" name="Mol. Ecol. Resour.">
        <title>The genomes of chicory, endive, great burdock and yacon provide insights into Asteraceae paleo-polyploidization history and plant inulin production.</title>
        <authorList>
            <person name="Fan W."/>
            <person name="Wang S."/>
            <person name="Wang H."/>
            <person name="Wang A."/>
            <person name="Jiang F."/>
            <person name="Liu H."/>
            <person name="Zhao H."/>
            <person name="Xu D."/>
            <person name="Zhang Y."/>
        </authorList>
    </citation>
    <scope>NUCLEOTIDE SEQUENCE [LARGE SCALE GENOMIC DNA]</scope>
    <source>
        <strain evidence="2">cv. Niubang</strain>
    </source>
</reference>
<evidence type="ECO:0000313" key="1">
    <source>
        <dbReference type="EMBL" id="KAI3720199.1"/>
    </source>
</evidence>
<evidence type="ECO:0000313" key="2">
    <source>
        <dbReference type="Proteomes" id="UP001055879"/>
    </source>
</evidence>
<dbReference type="EMBL" id="CM042052">
    <property type="protein sequence ID" value="KAI3720199.1"/>
    <property type="molecule type" value="Genomic_DNA"/>
</dbReference>
<reference evidence="2" key="1">
    <citation type="journal article" date="2022" name="Mol. Ecol. Resour.">
        <title>The genomes of chicory, endive, great burdock and yacon provide insights into Asteraceae palaeo-polyploidization history and plant inulin production.</title>
        <authorList>
            <person name="Fan W."/>
            <person name="Wang S."/>
            <person name="Wang H."/>
            <person name="Wang A."/>
            <person name="Jiang F."/>
            <person name="Liu H."/>
            <person name="Zhao H."/>
            <person name="Xu D."/>
            <person name="Zhang Y."/>
        </authorList>
    </citation>
    <scope>NUCLEOTIDE SEQUENCE [LARGE SCALE GENOMIC DNA]</scope>
    <source>
        <strain evidence="2">cv. Niubang</strain>
    </source>
</reference>
<keyword evidence="2" id="KW-1185">Reference proteome</keyword>
<gene>
    <name evidence="1" type="ORF">L6452_21112</name>
</gene>
<organism evidence="1 2">
    <name type="scientific">Arctium lappa</name>
    <name type="common">Greater burdock</name>
    <name type="synonym">Lappa major</name>
    <dbReference type="NCBI Taxonomy" id="4217"/>
    <lineage>
        <taxon>Eukaryota</taxon>
        <taxon>Viridiplantae</taxon>
        <taxon>Streptophyta</taxon>
        <taxon>Embryophyta</taxon>
        <taxon>Tracheophyta</taxon>
        <taxon>Spermatophyta</taxon>
        <taxon>Magnoliopsida</taxon>
        <taxon>eudicotyledons</taxon>
        <taxon>Gunneridae</taxon>
        <taxon>Pentapetalae</taxon>
        <taxon>asterids</taxon>
        <taxon>campanulids</taxon>
        <taxon>Asterales</taxon>
        <taxon>Asteraceae</taxon>
        <taxon>Carduoideae</taxon>
        <taxon>Cardueae</taxon>
        <taxon>Arctiinae</taxon>
        <taxon>Arctium</taxon>
    </lineage>
</organism>
<dbReference type="Proteomes" id="UP001055879">
    <property type="component" value="Linkage Group LG06"/>
</dbReference>
<proteinExistence type="predicted"/>
<accession>A0ACB9BCU1</accession>
<protein>
    <submittedName>
        <fullName evidence="1">Uncharacterized protein</fullName>
    </submittedName>
</protein>
<name>A0ACB9BCU1_ARCLA</name>
<sequence length="100" mass="10906">MSSPAQVPGRIPSRDSNACAVSSGGAVAVDFRFSDAGRPSSLVVTQASMFNIPPTTLLDSPGFFLPAQFFFYEYNGMLRSRLLIRFHLIGRLKNLGSSYK</sequence>
<comment type="caution">
    <text evidence="1">The sequence shown here is derived from an EMBL/GenBank/DDBJ whole genome shotgun (WGS) entry which is preliminary data.</text>
</comment>